<dbReference type="InterPro" id="IPR015422">
    <property type="entry name" value="PyrdxlP-dep_Trfase_small"/>
</dbReference>
<gene>
    <name evidence="8" type="ORF">I7X30_02680</name>
</gene>
<dbReference type="InterPro" id="IPR004839">
    <property type="entry name" value="Aminotransferase_I/II_large"/>
</dbReference>
<dbReference type="CDD" id="cd00609">
    <property type="entry name" value="AAT_like"/>
    <property type="match status" value="1"/>
</dbReference>
<dbReference type="InterPro" id="IPR004838">
    <property type="entry name" value="NHTrfase_class1_PyrdxlP-BS"/>
</dbReference>
<dbReference type="PROSITE" id="PS00105">
    <property type="entry name" value="AA_TRANSFER_CLASS_1"/>
    <property type="match status" value="1"/>
</dbReference>
<reference evidence="8 9" key="1">
    <citation type="journal article" date="2021" name="Int. J. Syst. Evol. Microbiol.">
        <title>Capnocytophaga periodontitidis sp. nov., isolated from subgingival plaque of periodontitis patient.</title>
        <authorList>
            <person name="Zhang Y."/>
            <person name="Qiao D."/>
            <person name="Shi W."/>
            <person name="Wu D."/>
            <person name="Cai M."/>
        </authorList>
    </citation>
    <scope>NUCLEOTIDE SEQUENCE [LARGE SCALE GENOMIC DNA]</scope>
    <source>
        <strain evidence="8 9">051621</strain>
    </source>
</reference>
<keyword evidence="9" id="KW-1185">Reference proteome</keyword>
<evidence type="ECO:0000256" key="4">
    <source>
        <dbReference type="ARBA" id="ARBA00022679"/>
    </source>
</evidence>
<dbReference type="InterPro" id="IPR015421">
    <property type="entry name" value="PyrdxlP-dep_Trfase_major"/>
</dbReference>
<name>A0ABS0SJP2_9FLAO</name>
<evidence type="ECO:0000313" key="8">
    <source>
        <dbReference type="EMBL" id="MBI1645972.1"/>
    </source>
</evidence>
<keyword evidence="5" id="KW-0663">Pyridoxal phosphate</keyword>
<accession>A0ABS0SJP2</accession>
<dbReference type="InterPro" id="IPR050596">
    <property type="entry name" value="AspAT/PAT-like"/>
</dbReference>
<dbReference type="Gene3D" id="3.40.640.10">
    <property type="entry name" value="Type I PLP-dependent aspartate aminotransferase-like (Major domain)"/>
    <property type="match status" value="1"/>
</dbReference>
<dbReference type="SUPFAM" id="SSF53383">
    <property type="entry name" value="PLP-dependent transferases"/>
    <property type="match status" value="1"/>
</dbReference>
<dbReference type="RefSeq" id="WP_198465935.1">
    <property type="nucleotide sequence ID" value="NZ_JAEFDB010000001.1"/>
</dbReference>
<comment type="caution">
    <text evidence="8">The sequence shown here is derived from an EMBL/GenBank/DDBJ whole genome shotgun (WGS) entry which is preliminary data.</text>
</comment>
<dbReference type="EMBL" id="JAEFDC010000002">
    <property type="protein sequence ID" value="MBI1645972.1"/>
    <property type="molecule type" value="Genomic_DNA"/>
</dbReference>
<dbReference type="PANTHER" id="PTHR46383">
    <property type="entry name" value="ASPARTATE AMINOTRANSFERASE"/>
    <property type="match status" value="1"/>
</dbReference>
<evidence type="ECO:0000256" key="2">
    <source>
        <dbReference type="ARBA" id="ARBA00007441"/>
    </source>
</evidence>
<dbReference type="Gene3D" id="3.90.1150.10">
    <property type="entry name" value="Aspartate Aminotransferase, domain 1"/>
    <property type="match status" value="1"/>
</dbReference>
<evidence type="ECO:0000256" key="5">
    <source>
        <dbReference type="ARBA" id="ARBA00022898"/>
    </source>
</evidence>
<evidence type="ECO:0000256" key="3">
    <source>
        <dbReference type="ARBA" id="ARBA00022576"/>
    </source>
</evidence>
<feature type="domain" description="Aminotransferase class I/classII large" evidence="7">
    <location>
        <begin position="32"/>
        <end position="391"/>
    </location>
</feature>
<comment type="cofactor">
    <cofactor evidence="1 6">
        <name>pyridoxal 5'-phosphate</name>
        <dbReference type="ChEBI" id="CHEBI:597326"/>
    </cofactor>
</comment>
<evidence type="ECO:0000256" key="1">
    <source>
        <dbReference type="ARBA" id="ARBA00001933"/>
    </source>
</evidence>
<protein>
    <recommendedName>
        <fullName evidence="6">Aminotransferase</fullName>
        <ecNumber evidence="6">2.6.1.-</ecNumber>
    </recommendedName>
</protein>
<comment type="similarity">
    <text evidence="2 6">Belongs to the class-I pyridoxal-phosphate-dependent aminotransferase family.</text>
</comment>
<organism evidence="8 9">
    <name type="scientific">Capnocytophaga periodontitidis</name>
    <dbReference type="NCBI Taxonomy" id="2795027"/>
    <lineage>
        <taxon>Bacteria</taxon>
        <taxon>Pseudomonadati</taxon>
        <taxon>Bacteroidota</taxon>
        <taxon>Flavobacteriia</taxon>
        <taxon>Flavobacteriales</taxon>
        <taxon>Flavobacteriaceae</taxon>
        <taxon>Capnocytophaga</taxon>
    </lineage>
</organism>
<dbReference type="EC" id="2.6.1.-" evidence="6"/>
<dbReference type="Proteomes" id="UP000641139">
    <property type="component" value="Unassembled WGS sequence"/>
</dbReference>
<evidence type="ECO:0000259" key="7">
    <source>
        <dbReference type="Pfam" id="PF00155"/>
    </source>
</evidence>
<dbReference type="Pfam" id="PF00155">
    <property type="entry name" value="Aminotran_1_2"/>
    <property type="match status" value="1"/>
</dbReference>
<proteinExistence type="inferred from homology"/>
<dbReference type="GO" id="GO:0008483">
    <property type="term" value="F:transaminase activity"/>
    <property type="evidence" value="ECO:0007669"/>
    <property type="project" value="UniProtKB-KW"/>
</dbReference>
<evidence type="ECO:0000256" key="6">
    <source>
        <dbReference type="RuleBase" id="RU000481"/>
    </source>
</evidence>
<dbReference type="PANTHER" id="PTHR46383:SF1">
    <property type="entry name" value="ASPARTATE AMINOTRANSFERASE"/>
    <property type="match status" value="1"/>
</dbReference>
<keyword evidence="4 6" id="KW-0808">Transferase</keyword>
<keyword evidence="3 6" id="KW-0032">Aminotransferase</keyword>
<dbReference type="InterPro" id="IPR015424">
    <property type="entry name" value="PyrdxlP-dep_Trfase"/>
</dbReference>
<evidence type="ECO:0000313" key="9">
    <source>
        <dbReference type="Proteomes" id="UP000641139"/>
    </source>
</evidence>
<sequence>MKQYLSDRINAMEVSATLGMAAKTRELKAEGKDIIGLSLGEPDFDIPDFIKDAAIEAIQQNYSKYTPIDGYLELREAICEKFKRDNNLNYKPSQIVVSTGAKQCLANVALAMLNTGDEVIFPAPYWVSYKEIAKMAGGIPIEVHTTIENNFKITPAQLEAAITSKTKMVWFNTPCNPSGSIYSKSELEALAVVLRKHPHIFILSDEIYEYINFTNERVTSVAEIDGLYERTITVNGMSKAFAMTGWRIGYMGAPEWIAKACAKVQGQVTSGANAIAQRASIVALKAPKSKIQYMVDEFKCRRDLVLQLLNEIEGFKLNIPEGAFYVFPDISSFFGKTLRGRVINNATDFSLYLLEEAMVATVTGEAFGDANCIRFSYAASEKDLRKAIRRIKESLQ</sequence>